<evidence type="ECO:0000313" key="2">
    <source>
        <dbReference type="Proteomes" id="UP001595722"/>
    </source>
</evidence>
<organism evidence="1 2">
    <name type="scientific">Bacterioplanoides pacificum</name>
    <dbReference type="NCBI Taxonomy" id="1171596"/>
    <lineage>
        <taxon>Bacteria</taxon>
        <taxon>Pseudomonadati</taxon>
        <taxon>Pseudomonadota</taxon>
        <taxon>Gammaproteobacteria</taxon>
        <taxon>Oceanospirillales</taxon>
        <taxon>Oceanospirillaceae</taxon>
        <taxon>Bacterioplanoides</taxon>
    </lineage>
</organism>
<protein>
    <submittedName>
        <fullName evidence="1">Transglutaminase-like cysteine peptidase</fullName>
    </submittedName>
</protein>
<evidence type="ECO:0000313" key="1">
    <source>
        <dbReference type="EMBL" id="MFC3681254.1"/>
    </source>
</evidence>
<dbReference type="PANTHER" id="PTHR39327">
    <property type="match status" value="1"/>
</dbReference>
<dbReference type="RefSeq" id="WP_376867558.1">
    <property type="nucleotide sequence ID" value="NZ_JBHRYB010000014.1"/>
</dbReference>
<dbReference type="Pfam" id="PF06035">
    <property type="entry name" value="Peptidase_C93"/>
    <property type="match status" value="1"/>
</dbReference>
<dbReference type="SUPFAM" id="SSF54001">
    <property type="entry name" value="Cysteine proteinases"/>
    <property type="match status" value="1"/>
</dbReference>
<dbReference type="PANTHER" id="PTHR39327:SF1">
    <property type="entry name" value="BLR5470 PROTEIN"/>
    <property type="match status" value="1"/>
</dbReference>
<comment type="caution">
    <text evidence="1">The sequence shown here is derived from an EMBL/GenBank/DDBJ whole genome shotgun (WGS) entry which is preliminary data.</text>
</comment>
<sequence length="212" mass="24574">MFSATAGLPLLLVADWQRWVPTPLIEKARQQYGVEAAERIRDWQLLMRDSAQLPEAEKLQRINDFFNQAVRFVNDDQHWGKVDYWATPYEALGTHGGDCEDYVIAKYYSLQQLGVDTQKLRITYVKALRYNQAHMVLTYFPRPDAVPLVLDNLLPDIRSAAKRPDLAPVYSFNAEGMWLERMKGKGIRMGNPNKLDLWTDLRIRMNELGMDL</sequence>
<name>A0ABV7VUL8_9GAMM</name>
<dbReference type="InterPro" id="IPR038765">
    <property type="entry name" value="Papain-like_cys_pep_sf"/>
</dbReference>
<accession>A0ABV7VUL8</accession>
<gene>
    <name evidence="1" type="ORF">ACFOMG_14210</name>
</gene>
<keyword evidence="2" id="KW-1185">Reference proteome</keyword>
<proteinExistence type="predicted"/>
<reference evidence="2" key="1">
    <citation type="journal article" date="2019" name="Int. J. Syst. Evol. Microbiol.">
        <title>The Global Catalogue of Microorganisms (GCM) 10K type strain sequencing project: providing services to taxonomists for standard genome sequencing and annotation.</title>
        <authorList>
            <consortium name="The Broad Institute Genomics Platform"/>
            <consortium name="The Broad Institute Genome Sequencing Center for Infectious Disease"/>
            <person name="Wu L."/>
            <person name="Ma J."/>
        </authorList>
    </citation>
    <scope>NUCLEOTIDE SEQUENCE [LARGE SCALE GENOMIC DNA]</scope>
    <source>
        <strain evidence="2">KCTC 42424</strain>
    </source>
</reference>
<dbReference type="Gene3D" id="3.10.620.30">
    <property type="match status" value="1"/>
</dbReference>
<dbReference type="Proteomes" id="UP001595722">
    <property type="component" value="Unassembled WGS sequence"/>
</dbReference>
<dbReference type="EMBL" id="JBHRYB010000014">
    <property type="protein sequence ID" value="MFC3681254.1"/>
    <property type="molecule type" value="Genomic_DNA"/>
</dbReference>
<dbReference type="InterPro" id="IPR010319">
    <property type="entry name" value="Transglutaminase-like_Cys_pept"/>
</dbReference>